<gene>
    <name evidence="2" type="ordered locus">Bind_3163</name>
</gene>
<dbReference type="STRING" id="395963.Bind_3163"/>
<dbReference type="AlphaFoldDB" id="B2ICC7"/>
<proteinExistence type="predicted"/>
<dbReference type="Proteomes" id="UP000001695">
    <property type="component" value="Chromosome"/>
</dbReference>
<sequence>MTNQNMDARGDERQSSRAKIESDKPPAADQTPIADDLLQGMPAIAAFYGMPVRKAYHLAAHGNLPGTFKIGKIIYLSKSAAREIIAQKARGGAA</sequence>
<evidence type="ECO:0000313" key="3">
    <source>
        <dbReference type="Proteomes" id="UP000001695"/>
    </source>
</evidence>
<keyword evidence="3" id="KW-1185">Reference proteome</keyword>
<evidence type="ECO:0000313" key="2">
    <source>
        <dbReference type="EMBL" id="ACB96724.1"/>
    </source>
</evidence>
<dbReference type="HOGENOM" id="CLU_2380405_0_0_5"/>
<reference evidence="2 3" key="2">
    <citation type="journal article" date="2010" name="J. Bacteriol.">
        <title>Complete genome sequence of Beijerinckia indica subsp. indica.</title>
        <authorList>
            <person name="Tamas I."/>
            <person name="Dedysh S.N."/>
            <person name="Liesack W."/>
            <person name="Stott M.B."/>
            <person name="Alam M."/>
            <person name="Murrell J.C."/>
            <person name="Dunfield P.F."/>
        </authorList>
    </citation>
    <scope>NUCLEOTIDE SEQUENCE [LARGE SCALE GENOMIC DNA]</scope>
    <source>
        <strain evidence="3">ATCC 9039 / DSM 1715 / NCIMB 8712</strain>
    </source>
</reference>
<accession>B2ICC7</accession>
<feature type="compositionally biased region" description="Basic and acidic residues" evidence="1">
    <location>
        <begin position="8"/>
        <end position="26"/>
    </location>
</feature>
<dbReference type="KEGG" id="bid:Bind_3163"/>
<protein>
    <recommendedName>
        <fullName evidence="4">Helix-turn-helix domain-containing protein</fullName>
    </recommendedName>
</protein>
<name>B2ICC7_BEII9</name>
<reference evidence="3" key="1">
    <citation type="submission" date="2008-03" db="EMBL/GenBank/DDBJ databases">
        <title>Complete sequence of chromosome of Beijerinckia indica subsp. indica ATCC 9039.</title>
        <authorList>
            <consortium name="US DOE Joint Genome Institute"/>
            <person name="Copeland A."/>
            <person name="Lucas S."/>
            <person name="Lapidus A."/>
            <person name="Glavina del Rio T."/>
            <person name="Dalin E."/>
            <person name="Tice H."/>
            <person name="Bruce D."/>
            <person name="Goodwin L."/>
            <person name="Pitluck S."/>
            <person name="LaButti K."/>
            <person name="Schmutz J."/>
            <person name="Larimer F."/>
            <person name="Land M."/>
            <person name="Hauser L."/>
            <person name="Kyrpides N."/>
            <person name="Mikhailova N."/>
            <person name="Dunfield P.F."/>
            <person name="Dedysh S.N."/>
            <person name="Liesack W."/>
            <person name="Saw J.H."/>
            <person name="Alam M."/>
            <person name="Chen Y."/>
            <person name="Murrell J.C."/>
            <person name="Richardson P."/>
        </authorList>
    </citation>
    <scope>NUCLEOTIDE SEQUENCE [LARGE SCALE GENOMIC DNA]</scope>
    <source>
        <strain evidence="3">ATCC 9039 / DSM 1715 / NCIMB 8712</strain>
    </source>
</reference>
<feature type="region of interest" description="Disordered" evidence="1">
    <location>
        <begin position="1"/>
        <end position="33"/>
    </location>
</feature>
<organism evidence="2 3">
    <name type="scientific">Beijerinckia indica subsp. indica (strain ATCC 9039 / DSM 1715 / NCIMB 8712)</name>
    <dbReference type="NCBI Taxonomy" id="395963"/>
    <lineage>
        <taxon>Bacteria</taxon>
        <taxon>Pseudomonadati</taxon>
        <taxon>Pseudomonadota</taxon>
        <taxon>Alphaproteobacteria</taxon>
        <taxon>Hyphomicrobiales</taxon>
        <taxon>Beijerinckiaceae</taxon>
        <taxon>Beijerinckia</taxon>
    </lineage>
</organism>
<evidence type="ECO:0008006" key="4">
    <source>
        <dbReference type="Google" id="ProtNLM"/>
    </source>
</evidence>
<evidence type="ECO:0000256" key="1">
    <source>
        <dbReference type="SAM" id="MobiDB-lite"/>
    </source>
</evidence>
<dbReference type="EMBL" id="CP001016">
    <property type="protein sequence ID" value="ACB96724.1"/>
    <property type="molecule type" value="Genomic_DNA"/>
</dbReference>